<dbReference type="SUPFAM" id="SSF118196">
    <property type="entry name" value="YaeB-like"/>
    <property type="match status" value="1"/>
</dbReference>
<name>A0A967EGI9_9RHOB</name>
<dbReference type="Proteomes" id="UP000639775">
    <property type="component" value="Unassembled WGS sequence"/>
</dbReference>
<protein>
    <submittedName>
        <fullName evidence="4">tRNA (N6-threonylcarbamoyladenosine(37)-N6)-methyltransferase TrmO</fullName>
    </submittedName>
</protein>
<dbReference type="Gene3D" id="2.40.30.70">
    <property type="entry name" value="YaeB-like"/>
    <property type="match status" value="1"/>
</dbReference>
<dbReference type="AlphaFoldDB" id="A0A967EGI9"/>
<comment type="caution">
    <text evidence="4">The sequence shown here is derived from an EMBL/GenBank/DDBJ whole genome shotgun (WGS) entry which is preliminary data.</text>
</comment>
<organism evidence="4 5">
    <name type="scientific">Roseovarius gahaiensis</name>
    <dbReference type="NCBI Taxonomy" id="2716691"/>
    <lineage>
        <taxon>Bacteria</taxon>
        <taxon>Pseudomonadati</taxon>
        <taxon>Pseudomonadota</taxon>
        <taxon>Alphaproteobacteria</taxon>
        <taxon>Rhodobacterales</taxon>
        <taxon>Roseobacteraceae</taxon>
        <taxon>Roseovarius</taxon>
    </lineage>
</organism>
<dbReference type="InterPro" id="IPR023370">
    <property type="entry name" value="TrmO-like_N"/>
</dbReference>
<evidence type="ECO:0000313" key="4">
    <source>
        <dbReference type="EMBL" id="NHQ74690.1"/>
    </source>
</evidence>
<reference evidence="4" key="1">
    <citation type="submission" date="2020-03" db="EMBL/GenBank/DDBJ databases">
        <title>Roseovarius gahaiensis sp. nov., isolated from Gahai Saline Lake, China.</title>
        <authorList>
            <person name="Sun X."/>
        </authorList>
    </citation>
    <scope>NUCLEOTIDE SEQUENCE</scope>
    <source>
        <strain evidence="4">GH877</strain>
    </source>
</reference>
<dbReference type="InterPro" id="IPR040372">
    <property type="entry name" value="YaeB-like"/>
</dbReference>
<dbReference type="RefSeq" id="WP_167196377.1">
    <property type="nucleotide sequence ID" value="NZ_JAAORB010000015.1"/>
</dbReference>
<dbReference type="PANTHER" id="PTHR12818:SF0">
    <property type="entry name" value="TRNA (ADENINE(37)-N6)-METHYLTRANSFERASE"/>
    <property type="match status" value="1"/>
</dbReference>
<evidence type="ECO:0000313" key="5">
    <source>
        <dbReference type="Proteomes" id="UP000639775"/>
    </source>
</evidence>
<dbReference type="InterPro" id="IPR036414">
    <property type="entry name" value="YaeB_N_sf"/>
</dbReference>
<dbReference type="NCBIfam" id="TIGR00104">
    <property type="entry name" value="tRNA_TsaA"/>
    <property type="match status" value="1"/>
</dbReference>
<feature type="domain" description="TsaA-like" evidence="3">
    <location>
        <begin position="22"/>
        <end position="153"/>
    </location>
</feature>
<comment type="similarity">
    <text evidence="2">Belongs to the tRNA methyltransferase O family.</text>
</comment>
<sequence length="160" mass="18014">MQTRLRPGEETADTPTAHDAALHFIGRIHTPWDSRALCPRQGKPDGPECRIEVFAPWDRALEGIESYSRLEILYWLDRARRDLIRQNPKGDGERFFGTFALRSPQRPNPIGTALVNLERVNGNCLIVRGLDCLNGTPLIDIKPDRCEFTPKAPDKPGVTS</sequence>
<dbReference type="InterPro" id="IPR036413">
    <property type="entry name" value="YaeB-like_sf"/>
</dbReference>
<keyword evidence="1" id="KW-0949">S-adenosyl-L-methionine</keyword>
<proteinExistence type="inferred from homology"/>
<dbReference type="PROSITE" id="PS51668">
    <property type="entry name" value="TSAA_2"/>
    <property type="match status" value="1"/>
</dbReference>
<dbReference type="CDD" id="cd09281">
    <property type="entry name" value="UPF0066"/>
    <property type="match status" value="1"/>
</dbReference>
<dbReference type="EMBL" id="JAAORB010000015">
    <property type="protein sequence ID" value="NHQ74690.1"/>
    <property type="molecule type" value="Genomic_DNA"/>
</dbReference>
<dbReference type="PANTHER" id="PTHR12818">
    <property type="entry name" value="TRNA (ADENINE(37)-N6)-METHYLTRANSFERASE"/>
    <property type="match status" value="1"/>
</dbReference>
<keyword evidence="5" id="KW-1185">Reference proteome</keyword>
<evidence type="ECO:0000259" key="3">
    <source>
        <dbReference type="PROSITE" id="PS51668"/>
    </source>
</evidence>
<gene>
    <name evidence="4" type="primary">tsaA</name>
    <name evidence="4" type="ORF">HAT86_09460</name>
</gene>
<accession>A0A967EGI9</accession>
<evidence type="ECO:0000256" key="1">
    <source>
        <dbReference type="ARBA" id="ARBA00022691"/>
    </source>
</evidence>
<evidence type="ECO:0000256" key="2">
    <source>
        <dbReference type="ARBA" id="ARBA00033753"/>
    </source>
</evidence>
<dbReference type="Pfam" id="PF01980">
    <property type="entry name" value="TrmO_N"/>
    <property type="match status" value="1"/>
</dbReference>